<dbReference type="InterPro" id="IPR020841">
    <property type="entry name" value="PKS_Beta-ketoAc_synthase_dom"/>
</dbReference>
<dbReference type="SUPFAM" id="SSF52151">
    <property type="entry name" value="FabD/lysophospholipase-like"/>
    <property type="match status" value="1"/>
</dbReference>
<dbReference type="InterPro" id="IPR001031">
    <property type="entry name" value="Thioesterase"/>
</dbReference>
<dbReference type="SMART" id="SM00824">
    <property type="entry name" value="PKS_TE"/>
    <property type="match status" value="1"/>
</dbReference>
<dbReference type="InterPro" id="IPR032821">
    <property type="entry name" value="PKS_assoc"/>
</dbReference>
<keyword evidence="3" id="KW-0596">Phosphopantetheine</keyword>
<keyword evidence="5" id="KW-0808">Transferase</keyword>
<dbReference type="Gene3D" id="3.40.50.1820">
    <property type="entry name" value="alpha/beta hydrolase"/>
    <property type="match status" value="1"/>
</dbReference>
<dbReference type="InterPro" id="IPR016036">
    <property type="entry name" value="Malonyl_transacylase_ACP-bd"/>
</dbReference>
<dbReference type="Gene3D" id="3.10.129.110">
    <property type="entry name" value="Polyketide synthase dehydratase"/>
    <property type="match status" value="1"/>
</dbReference>
<dbReference type="InterPro" id="IPR050091">
    <property type="entry name" value="PKS_NRPS_Biosynth_Enz"/>
</dbReference>
<dbReference type="Pfam" id="PF21089">
    <property type="entry name" value="PKS_DH_N"/>
    <property type="match status" value="1"/>
</dbReference>
<evidence type="ECO:0000256" key="7">
    <source>
        <dbReference type="ARBA" id="ARBA00023268"/>
    </source>
</evidence>
<feature type="region of interest" description="C-terminal hotdog fold" evidence="9">
    <location>
        <begin position="1040"/>
        <end position="1173"/>
    </location>
</feature>
<dbReference type="Gene3D" id="3.40.366.10">
    <property type="entry name" value="Malonyl-Coenzyme A Acyl Carrier Protein, domain 2"/>
    <property type="match status" value="1"/>
</dbReference>
<dbReference type="GO" id="GO:0004315">
    <property type="term" value="F:3-oxoacyl-[acyl-carrier-protein] synthase activity"/>
    <property type="evidence" value="ECO:0007669"/>
    <property type="project" value="InterPro"/>
</dbReference>
<evidence type="ECO:0000313" key="14">
    <source>
        <dbReference type="Proteomes" id="UP000032458"/>
    </source>
</evidence>
<dbReference type="Pfam" id="PF00550">
    <property type="entry name" value="PP-binding"/>
    <property type="match status" value="1"/>
</dbReference>
<feature type="active site" description="Proton acceptor; for dehydratase activity" evidence="9">
    <location>
        <position position="936"/>
    </location>
</feature>
<dbReference type="InterPro" id="IPR018201">
    <property type="entry name" value="Ketoacyl_synth_AS"/>
</dbReference>
<dbReference type="FunFam" id="3.40.47.10:FF:000019">
    <property type="entry name" value="Polyketide synthase type I"/>
    <property type="match status" value="1"/>
</dbReference>
<dbReference type="InterPro" id="IPR042104">
    <property type="entry name" value="PKS_dehydratase_sf"/>
</dbReference>
<dbReference type="RefSeq" id="WP_044366219.1">
    <property type="nucleotide sequence ID" value="NZ_JRKI01000029.1"/>
</dbReference>
<dbReference type="EMBL" id="JRKI01000029">
    <property type="protein sequence ID" value="KIZ15988.1"/>
    <property type="molecule type" value="Genomic_DNA"/>
</dbReference>
<dbReference type="InterPro" id="IPR049900">
    <property type="entry name" value="PKS_mFAS_DH"/>
</dbReference>
<dbReference type="InterPro" id="IPR015083">
    <property type="entry name" value="NorB/c/GfsB-D-like_docking"/>
</dbReference>
<dbReference type="Pfam" id="PF00109">
    <property type="entry name" value="ketoacyl-synt"/>
    <property type="match status" value="1"/>
</dbReference>
<dbReference type="GO" id="GO:0004312">
    <property type="term" value="F:fatty acid synthase activity"/>
    <property type="evidence" value="ECO:0007669"/>
    <property type="project" value="TreeGrafter"/>
</dbReference>
<dbReference type="Gene3D" id="1.10.1200.10">
    <property type="entry name" value="ACP-like"/>
    <property type="match status" value="1"/>
</dbReference>
<dbReference type="InterPro" id="IPR020807">
    <property type="entry name" value="PKS_DH"/>
</dbReference>
<feature type="domain" description="Ketosynthase family 3 (KS3)" evidence="11">
    <location>
        <begin position="37"/>
        <end position="459"/>
    </location>
</feature>
<feature type="region of interest" description="N-terminal hotdog fold" evidence="9">
    <location>
        <begin position="904"/>
        <end position="1028"/>
    </location>
</feature>
<dbReference type="Gene3D" id="3.40.47.10">
    <property type="match status" value="1"/>
</dbReference>
<dbReference type="SUPFAM" id="SSF53901">
    <property type="entry name" value="Thiolase-like"/>
    <property type="match status" value="1"/>
</dbReference>
<dbReference type="SMART" id="SM00822">
    <property type="entry name" value="PKS_KR"/>
    <property type="match status" value="1"/>
</dbReference>
<evidence type="ECO:0000256" key="5">
    <source>
        <dbReference type="ARBA" id="ARBA00022679"/>
    </source>
</evidence>
<dbReference type="Pfam" id="PF02801">
    <property type="entry name" value="Ketoacyl-synt_C"/>
    <property type="match status" value="1"/>
</dbReference>
<keyword evidence="14" id="KW-1185">Reference proteome</keyword>
<evidence type="ECO:0000259" key="10">
    <source>
        <dbReference type="PROSITE" id="PS50075"/>
    </source>
</evidence>
<dbReference type="Pfam" id="PF16197">
    <property type="entry name" value="KAsynt_C_assoc"/>
    <property type="match status" value="1"/>
</dbReference>
<comment type="pathway">
    <text evidence="2">Antibiotic biosynthesis.</text>
</comment>
<evidence type="ECO:0000256" key="9">
    <source>
        <dbReference type="PROSITE-ProRule" id="PRU01363"/>
    </source>
</evidence>
<keyword evidence="8" id="KW-0012">Acyltransferase</keyword>
<dbReference type="PANTHER" id="PTHR43775:SF51">
    <property type="entry name" value="INACTIVE PHENOLPHTHIOCEROL SYNTHESIS POLYKETIDE SYNTHASE TYPE I PKS1-RELATED"/>
    <property type="match status" value="1"/>
</dbReference>
<dbReference type="InterPro" id="IPR013968">
    <property type="entry name" value="PKS_KR"/>
</dbReference>
<dbReference type="PROSITE" id="PS00012">
    <property type="entry name" value="PHOSPHOPANTETHEINE"/>
    <property type="match status" value="1"/>
</dbReference>
<dbReference type="InterPro" id="IPR036736">
    <property type="entry name" value="ACP-like_sf"/>
</dbReference>
<dbReference type="Pfam" id="PF00975">
    <property type="entry name" value="Thioesterase"/>
    <property type="match status" value="1"/>
</dbReference>
<dbReference type="InterPro" id="IPR009081">
    <property type="entry name" value="PP-bd_ACP"/>
</dbReference>
<dbReference type="CDD" id="cd00833">
    <property type="entry name" value="PKS"/>
    <property type="match status" value="1"/>
</dbReference>
<dbReference type="InterPro" id="IPR014030">
    <property type="entry name" value="Ketoacyl_synth_N"/>
</dbReference>
<dbReference type="InterPro" id="IPR016039">
    <property type="entry name" value="Thiolase-like"/>
</dbReference>
<feature type="domain" description="Carrier" evidence="10">
    <location>
        <begin position="1649"/>
        <end position="1724"/>
    </location>
</feature>
<dbReference type="SMART" id="SM00825">
    <property type="entry name" value="PKS_KS"/>
    <property type="match status" value="1"/>
</dbReference>
<organism evidence="13 14">
    <name type="scientific">Streptomyces natalensis ATCC 27448</name>
    <dbReference type="NCBI Taxonomy" id="1240678"/>
    <lineage>
        <taxon>Bacteria</taxon>
        <taxon>Bacillati</taxon>
        <taxon>Actinomycetota</taxon>
        <taxon>Actinomycetes</taxon>
        <taxon>Kitasatosporales</taxon>
        <taxon>Streptomycetaceae</taxon>
        <taxon>Streptomyces</taxon>
    </lineage>
</organism>
<dbReference type="FunFam" id="1.10.1200.10:FF:000007">
    <property type="entry name" value="Probable polyketide synthase pks17"/>
    <property type="match status" value="1"/>
</dbReference>
<name>A0A0D7CIF6_9ACTN</name>
<dbReference type="GO" id="GO:0006633">
    <property type="term" value="P:fatty acid biosynthetic process"/>
    <property type="evidence" value="ECO:0007669"/>
    <property type="project" value="InterPro"/>
</dbReference>
<dbReference type="InterPro" id="IPR014031">
    <property type="entry name" value="Ketoacyl_synth_C"/>
</dbReference>
<feature type="active site" description="Proton donor; for dehydratase activity" evidence="9">
    <location>
        <position position="1096"/>
    </location>
</feature>
<evidence type="ECO:0000256" key="8">
    <source>
        <dbReference type="ARBA" id="ARBA00023315"/>
    </source>
</evidence>
<dbReference type="InterPro" id="IPR020802">
    <property type="entry name" value="TesA-like"/>
</dbReference>
<evidence type="ECO:0000256" key="6">
    <source>
        <dbReference type="ARBA" id="ARBA00023194"/>
    </source>
</evidence>
<reference evidence="13 14" key="1">
    <citation type="submission" date="2014-09" db="EMBL/GenBank/DDBJ databases">
        <title>Draft genome sequence of Streptomyces natalensis ATCC 27448, producer of the antifungal pimaricin.</title>
        <authorList>
            <person name="Mendes M.V."/>
            <person name="Beites T."/>
            <person name="Pires S."/>
            <person name="Santos C.L."/>
            <person name="Moradas-Ferreira P."/>
        </authorList>
    </citation>
    <scope>NUCLEOTIDE SEQUENCE [LARGE SCALE GENOMIC DNA]</scope>
    <source>
        <strain evidence="13 14">ATCC 27448</strain>
    </source>
</reference>
<evidence type="ECO:0000256" key="2">
    <source>
        <dbReference type="ARBA" id="ARBA00004792"/>
    </source>
</evidence>
<dbReference type="Pfam" id="PF08990">
    <property type="entry name" value="Docking"/>
    <property type="match status" value="1"/>
</dbReference>
<dbReference type="InterPro" id="IPR049552">
    <property type="entry name" value="PKS_DH_N"/>
</dbReference>
<dbReference type="InterPro" id="IPR020806">
    <property type="entry name" value="PKS_PP-bd"/>
</dbReference>
<dbReference type="SMART" id="SM00826">
    <property type="entry name" value="PKS_DH"/>
    <property type="match status" value="1"/>
</dbReference>
<sequence length="2024" mass="212175">MPNDKPNDKKLVDYLKWVTNDLHQTRQRLREVESAKQEPIAIVGMSCRLPGGVRSPEEFWQLLKDGRDGISTFPTDRGWDLDLLAGDGSGSSATAEGGFIDAASFDAGFFGISPREAVTMDPQQRILLESSWEALERAGIDPVSLRGTETGVFVGTSGIDYINTVMNSREDIEGHGSTGLIASILSGRVSYTFGLEGPAVTVDTACSSSLVSLHLAAQALRVGECSLALAGGVTAISTPMSFVGFSRQGGLAPDGRCKAFSDTADGTAWSEGVGVLVVERLSDARRNGHPVLAVVRGSAVNQDGASNGLTAPSGPSQQRVIRQALAAAGLSASDVDVVEAHGTGTALGDPIEAQALLATYGRDRDPERPLLLGSVKSNLGHTQAAAGAAGLIKMILAMRHGVLPRTLHVEAPSSHVDWSSGALQLLTEPQEWPKADRPWRAGVSSFAISGTNAHIILEQPPAAEEPEDEEGPHTSPSAVPWLVSAKSEEALTAQLDRISALTDRSPLDLGLSLATTRAHLEHRAVLLSEGGETVEVARGHAEHTAGKLAVLFSGQGAQRVGMGRELYGRFPVFAEALDGVLAHFDAGLRDVMFGEAEGLDETGFTQPALFAIEVALFRLSESLGVRPDFVAGHSIGEIAAAHVAGVFSLADACALVAARARLMQALPAGGAMVAVQAAESEVAARLVDGVSIAAVNGPEAVVIAGEEREVLRIAEEFTGLGRKTRRLPVSHAFHSPLMEPMLEDFRRVAEGLSYEAPRIALVSNLTGELATEDLVRSAEYWVRHVRETVRFADGVSALAAEGASVFLELGPDGVLTAMAQHTLDGTATTVPALRKDRSEETALLTALAQLHVAGVGVDWSGIFAGTGARRVDLPTYPFQHERYWPRPAVLSGDVVGAGLRSAEHPLLGATLTLAESGEVVLTGRLSLQAYPWLTDHTMGGSVLFPATGFLELAMRAADQVGCDRVDEFVLMTPLVLAEESGTQVQVLVGPADEAGTRTISIHARPDGDPDQPWMQHAGGTLTSGERIVDFGSTVWPPQGAEAVDLEGFYDTTGYGPAFQGLRSVWQCEDGAYVEVALPDQVAEDAGAFGLHPVLLDAVLQSRRMAGIGAAGDTFLPFAWRGVSLHAGGASVLRARVIKTGEDTLSLVAVDAEGAPVLSVEELVLRTQLTHTDAPLTARRGAERDALLSLEWVSGPEVPPAGVRCVSLGADELGVGASVATLADLSGDEDFVVVPVSGVGGDVPAAAHELTARTLGLLQEWSGREGTSASRLVFVTRNAVSADGGESVRDVAAAAVWGLVRSAQSESPGRIALVDLEADSGDLAEVLAGLPGLLAAGDAQFVVREGAVRVGRLVESNEGAGVSPREWDADGTVLVTGGTGGLGRELARHLVVERGVRHLLLVSRSGPEASGVGELRDELAAHGAEIAVRACDVADRAAVEAVVGAVDAAHPLTAVIHTAGVLDDGVIASLTPERLSAVLRPKVDAAWNLHEATKDLDLAAFVLYSSISGVLGSLGQGNYAAGNVFLDALAGHRAGLGLPAQSLAWGAWTQGGGMTATLSDADMQRMASYGTAPLSPERGLALFDAATAGSATHLVAVGRVSGPVRAQGPVPSMLRGLVKGARRTAVNTTGETAVSLADRLRAARPEERTQLMTDVVRTEAAAVLGHASSQNVDARREFYELGFDSLTSVELRNRLSTVTGLRLSATVVFDSKNPTDLAARLYADLAAQSALDGSASQAGFLPVAAPETDSLERMFLDALDSGKVPEAQRMLSALGALRPSFENTAELEDLPLPATLAEGPGTPRLICVSTPTANGGVHEYARLAASFRGERHVSALPLVGFATGERLPATAETAVRVIAESALRASDGNPFVLVGHSSAGAFAYLAAALLENTWGIRPEAVVLLDTLSLRHEQNESIDYAGLMRRHFMVDEVSPVRMTNSRLSAMARWMGMLNQLEVRHTTVPVLIIRATKETFGIGTDTGIYGEDHGSPVDVRSVDADHFSMVRDDAPETARIVREWLDSLGNA</sequence>
<dbReference type="PROSITE" id="PS52004">
    <property type="entry name" value="KS3_2"/>
    <property type="match status" value="1"/>
</dbReference>
<dbReference type="Gene3D" id="3.40.50.720">
    <property type="entry name" value="NAD(P)-binding Rossmann-like Domain"/>
    <property type="match status" value="1"/>
</dbReference>
<keyword evidence="4" id="KW-0597">Phosphoprotein</keyword>
<evidence type="ECO:0000256" key="3">
    <source>
        <dbReference type="ARBA" id="ARBA00022450"/>
    </source>
</evidence>
<proteinExistence type="predicted"/>
<dbReference type="PROSITE" id="PS50075">
    <property type="entry name" value="CARRIER"/>
    <property type="match status" value="1"/>
</dbReference>
<dbReference type="PANTHER" id="PTHR43775">
    <property type="entry name" value="FATTY ACID SYNTHASE"/>
    <property type="match status" value="1"/>
</dbReference>
<dbReference type="InterPro" id="IPR016035">
    <property type="entry name" value="Acyl_Trfase/lysoPLipase"/>
</dbReference>
<gene>
    <name evidence="13" type="ORF">SNA_22325</name>
</gene>
<dbReference type="SUPFAM" id="SSF55048">
    <property type="entry name" value="Probable ACP-binding domain of malonyl-CoA ACP transacylase"/>
    <property type="match status" value="1"/>
</dbReference>
<evidence type="ECO:0000259" key="11">
    <source>
        <dbReference type="PROSITE" id="PS52004"/>
    </source>
</evidence>
<dbReference type="PROSITE" id="PS00606">
    <property type="entry name" value="KS3_1"/>
    <property type="match status" value="1"/>
</dbReference>
<evidence type="ECO:0000313" key="13">
    <source>
        <dbReference type="EMBL" id="KIZ15988.1"/>
    </source>
</evidence>
<dbReference type="Gene3D" id="3.30.70.3290">
    <property type="match status" value="1"/>
</dbReference>
<dbReference type="CDD" id="cd08956">
    <property type="entry name" value="KR_3_FAS_SDR_x"/>
    <property type="match status" value="1"/>
</dbReference>
<feature type="domain" description="PKS/mFAS DH" evidence="12">
    <location>
        <begin position="904"/>
        <end position="1173"/>
    </location>
</feature>
<comment type="cofactor">
    <cofactor evidence="1">
        <name>pantetheine 4'-phosphate</name>
        <dbReference type="ChEBI" id="CHEBI:47942"/>
    </cofactor>
</comment>
<dbReference type="SMART" id="SM00823">
    <property type="entry name" value="PKS_PP"/>
    <property type="match status" value="1"/>
</dbReference>
<dbReference type="InterPro" id="IPR006162">
    <property type="entry name" value="Ppantetheine_attach_site"/>
</dbReference>
<dbReference type="PROSITE" id="PS52019">
    <property type="entry name" value="PKS_MFAS_DH"/>
    <property type="match status" value="1"/>
</dbReference>
<dbReference type="Proteomes" id="UP000032458">
    <property type="component" value="Unassembled WGS sequence"/>
</dbReference>
<keyword evidence="7" id="KW-0511">Multifunctional enzyme</keyword>
<dbReference type="InterPro" id="IPR029058">
    <property type="entry name" value="AB_hydrolase_fold"/>
</dbReference>
<dbReference type="InterPro" id="IPR057326">
    <property type="entry name" value="KR_dom"/>
</dbReference>
<dbReference type="SUPFAM" id="SSF53474">
    <property type="entry name" value="alpha/beta-Hydrolases"/>
    <property type="match status" value="1"/>
</dbReference>
<accession>A0A0D7CIF6</accession>
<dbReference type="SUPFAM" id="SSF51735">
    <property type="entry name" value="NAD(P)-binding Rossmann-fold domains"/>
    <property type="match status" value="2"/>
</dbReference>
<dbReference type="Pfam" id="PF00698">
    <property type="entry name" value="Acyl_transf_1"/>
    <property type="match status" value="1"/>
</dbReference>
<dbReference type="InterPro" id="IPR014043">
    <property type="entry name" value="Acyl_transferase_dom"/>
</dbReference>
<dbReference type="InterPro" id="IPR001227">
    <property type="entry name" value="Ac_transferase_dom_sf"/>
</dbReference>
<evidence type="ECO:0000259" key="12">
    <source>
        <dbReference type="PROSITE" id="PS52019"/>
    </source>
</evidence>
<evidence type="ECO:0000256" key="4">
    <source>
        <dbReference type="ARBA" id="ARBA00022553"/>
    </source>
</evidence>
<dbReference type="GO" id="GO:0031177">
    <property type="term" value="F:phosphopantetheine binding"/>
    <property type="evidence" value="ECO:0007669"/>
    <property type="project" value="InterPro"/>
</dbReference>
<dbReference type="Pfam" id="PF08659">
    <property type="entry name" value="KR"/>
    <property type="match status" value="1"/>
</dbReference>
<keyword evidence="6" id="KW-0045">Antibiotic biosynthesis</keyword>
<dbReference type="Pfam" id="PF22953">
    <property type="entry name" value="SpnB_Rossmann"/>
    <property type="match status" value="1"/>
</dbReference>
<dbReference type="GO" id="GO:0033068">
    <property type="term" value="P:macrolide biosynthetic process"/>
    <property type="evidence" value="ECO:0007669"/>
    <property type="project" value="UniProtKB-ARBA"/>
</dbReference>
<dbReference type="SMART" id="SM00827">
    <property type="entry name" value="PKS_AT"/>
    <property type="match status" value="1"/>
</dbReference>
<dbReference type="PATRIC" id="fig|1240678.4.peg.4761"/>
<dbReference type="InterPro" id="IPR055123">
    <property type="entry name" value="SpnB-like_Rossmann"/>
</dbReference>
<dbReference type="InterPro" id="IPR036291">
    <property type="entry name" value="NAD(P)-bd_dom_sf"/>
</dbReference>
<evidence type="ECO:0000256" key="1">
    <source>
        <dbReference type="ARBA" id="ARBA00001957"/>
    </source>
</evidence>
<dbReference type="Pfam" id="PF14765">
    <property type="entry name" value="PS-DH"/>
    <property type="match status" value="1"/>
</dbReference>
<dbReference type="FunFam" id="3.40.366.10:FF:000002">
    <property type="entry name" value="Probable polyketide synthase 2"/>
    <property type="match status" value="1"/>
</dbReference>
<dbReference type="InterPro" id="IPR049551">
    <property type="entry name" value="PKS_DH_C"/>
</dbReference>
<comment type="caution">
    <text evidence="13">The sequence shown here is derived from an EMBL/GenBank/DDBJ whole genome shotgun (WGS) entry which is preliminary data.</text>
</comment>
<protein>
    <submittedName>
        <fullName evidence="13">Polyketide synthase</fullName>
    </submittedName>
</protein>